<proteinExistence type="predicted"/>
<reference evidence="3 4" key="1">
    <citation type="submission" date="2018-03" db="EMBL/GenBank/DDBJ databases">
        <title>Genomic Encyclopedia of Archaeal and Bacterial Type Strains, Phase II (KMG-II): from individual species to whole genera.</title>
        <authorList>
            <person name="Goeker M."/>
        </authorList>
    </citation>
    <scope>NUCLEOTIDE SEQUENCE [LARGE SCALE GENOMIC DNA]</scope>
    <source>
        <strain evidence="3 4">RHA1</strain>
    </source>
</reference>
<evidence type="ECO:0000259" key="2">
    <source>
        <dbReference type="Pfam" id="PF13229"/>
    </source>
</evidence>
<organism evidence="3 4">
    <name type="scientific">Laceyella sediminis</name>
    <dbReference type="NCBI Taxonomy" id="573074"/>
    <lineage>
        <taxon>Bacteria</taxon>
        <taxon>Bacillati</taxon>
        <taxon>Bacillota</taxon>
        <taxon>Bacilli</taxon>
        <taxon>Bacillales</taxon>
        <taxon>Thermoactinomycetaceae</taxon>
        <taxon>Laceyella</taxon>
    </lineage>
</organism>
<dbReference type="Gene3D" id="1.10.8.60">
    <property type="match status" value="1"/>
</dbReference>
<dbReference type="Proteomes" id="UP000238836">
    <property type="component" value="Unassembled WGS sequence"/>
</dbReference>
<evidence type="ECO:0000313" key="3">
    <source>
        <dbReference type="EMBL" id="PRZ15784.1"/>
    </source>
</evidence>
<dbReference type="Gene3D" id="3.40.50.300">
    <property type="entry name" value="P-loop containing nucleotide triphosphate hydrolases"/>
    <property type="match status" value="1"/>
</dbReference>
<dbReference type="PANTHER" id="PTHR22990:SF15">
    <property type="entry name" value="F-BOX ONLY PROTEIN 10"/>
    <property type="match status" value="1"/>
</dbReference>
<dbReference type="InterPro" id="IPR011050">
    <property type="entry name" value="Pectin_lyase_fold/virulence"/>
</dbReference>
<dbReference type="Pfam" id="PF13229">
    <property type="entry name" value="Beta_helix"/>
    <property type="match status" value="3"/>
</dbReference>
<dbReference type="InterPro" id="IPR006626">
    <property type="entry name" value="PbH1"/>
</dbReference>
<feature type="domain" description="Right handed beta helix" evidence="2">
    <location>
        <begin position="349"/>
        <end position="451"/>
    </location>
</feature>
<protein>
    <submittedName>
        <fullName evidence="3">Parallel beta helix pectate lyase-like protein</fullName>
    </submittedName>
</protein>
<comment type="caution">
    <text evidence="3">The sequence shown here is derived from an EMBL/GenBank/DDBJ whole genome shotgun (WGS) entry which is preliminary data.</text>
</comment>
<dbReference type="EMBL" id="PVTZ01000003">
    <property type="protein sequence ID" value="PRZ15784.1"/>
    <property type="molecule type" value="Genomic_DNA"/>
</dbReference>
<dbReference type="SUPFAM" id="SSF52540">
    <property type="entry name" value="P-loop containing nucleoside triphosphate hydrolases"/>
    <property type="match status" value="1"/>
</dbReference>
<dbReference type="SMART" id="SM00710">
    <property type="entry name" value="PbH1"/>
    <property type="match status" value="6"/>
</dbReference>
<dbReference type="InterPro" id="IPR027417">
    <property type="entry name" value="P-loop_NTPase"/>
</dbReference>
<dbReference type="RefSeq" id="WP_106341904.1">
    <property type="nucleotide sequence ID" value="NZ_PVTZ01000003.1"/>
</dbReference>
<feature type="domain" description="Right handed beta helix" evidence="2">
    <location>
        <begin position="72"/>
        <end position="202"/>
    </location>
</feature>
<accession>A0ABX5EQJ3</accession>
<dbReference type="InterPro" id="IPR012334">
    <property type="entry name" value="Pectin_lyas_fold"/>
</dbReference>
<dbReference type="InterPro" id="IPR039448">
    <property type="entry name" value="Beta_helix"/>
</dbReference>
<feature type="domain" description="Right handed beta helix" evidence="2">
    <location>
        <begin position="212"/>
        <end position="344"/>
    </location>
</feature>
<keyword evidence="4" id="KW-1185">Reference proteome</keyword>
<dbReference type="SUPFAM" id="SSF51126">
    <property type="entry name" value="Pectin lyase-like"/>
    <property type="match status" value="2"/>
</dbReference>
<evidence type="ECO:0000256" key="1">
    <source>
        <dbReference type="ARBA" id="ARBA00022737"/>
    </source>
</evidence>
<dbReference type="Gene3D" id="2.160.20.10">
    <property type="entry name" value="Single-stranded right-handed beta-helix, Pectin lyase-like"/>
    <property type="match status" value="1"/>
</dbReference>
<evidence type="ECO:0000313" key="4">
    <source>
        <dbReference type="Proteomes" id="UP000238836"/>
    </source>
</evidence>
<dbReference type="PANTHER" id="PTHR22990">
    <property type="entry name" value="F-BOX ONLY PROTEIN"/>
    <property type="match status" value="1"/>
</dbReference>
<keyword evidence="1" id="KW-0677">Repeat</keyword>
<dbReference type="InterPro" id="IPR051550">
    <property type="entry name" value="SCF-Subunits/Alg-Epimerases"/>
</dbReference>
<name>A0ABX5EQJ3_9BACL</name>
<sequence>MAIIRVSRRWFAKYRNIQDAIMDAKPGTTIEVEPGVYQEDLWLDRYIEIVGLGDDKEVVIQGKKFATIEMGTGYAVIKNVTIKKSHMAQAPAVLMNKGSLVLEDCRVIASKSPAISILHDDAETIVRRSSVFSEKNVAVQCQSAGKILFEQCELLSHGELAVVFIAQGNPIFRKCKITGTLGYGVFVEELGQGRFEECNVYGFHHSPAVGVHGGSPTFLRTQIHDGKATGIVFQGGKGVFEECKFYALGKERAAVRVAGRALPRFHHTEIKNCPGGAFLFEEEAGGIVENCDLYGFIDKPAVVIRTEANPQFLRTRIHDGDQGAIACYHSGKGIVESCELFGFNRNIVTVLDDGRLDILRSKVYHGQEYGIYYAQKAEGIVQETEIKQFPDRGAVCIAHAADPTFVRCHVSQSKVGVHVIDNGRGTFEECTLTKCDEAWSVENGHPIIKRCLTDIPSTTAKPQSAEEESELLSEYAAEWERVIGQEKVKQQMRDVVTYLDYQQERKRLGLPLPDEMPIHAVFCGPADTGQVEVAEGYGRALKGIGILPSDQVICMDAGLLAQQPEEAMLREWHRFIDQGKGGILLIERLPLLANTESGQSIIRHIKQILAQREADSALILVGEESLLKEWLGEQWNDLVKNRFTFVPYTPYELAEHFEQMARAEEYVIHPSAKDDCVKAMIHLHRYGPEGQLARLREFFQQVKFNHGRRCVRLPKEKRNKELLVTLMPEDFLNEETDIRPGNPDWLAEIERYLH</sequence>
<gene>
    <name evidence="3" type="ORF">CLV36_1037</name>
</gene>